<dbReference type="InterPro" id="IPR003735">
    <property type="entry name" value="Metal_Tscrpt_repr"/>
</dbReference>
<comment type="caution">
    <text evidence="1">The sequence shown here is derived from an EMBL/GenBank/DDBJ whole genome shotgun (WGS) entry which is preliminary data.</text>
</comment>
<dbReference type="EMBL" id="PVNS01000012">
    <property type="protein sequence ID" value="PRO64824.1"/>
    <property type="molecule type" value="Genomic_DNA"/>
</dbReference>
<sequence length="86" mass="9833">MEYTPQMKNRVKRVEGQVKAVLRMMEEEKDCRDLVGQMSAARNAMDRAIGLVVSSNLEQCVREQMENGESSDELIQEAVNMLVKTR</sequence>
<dbReference type="RefSeq" id="WP_105959919.1">
    <property type="nucleotide sequence ID" value="NZ_PVNS01000012.1"/>
</dbReference>
<dbReference type="OrthoDB" id="9798732at2"/>
<evidence type="ECO:0000313" key="2">
    <source>
        <dbReference type="Proteomes" id="UP000243650"/>
    </source>
</evidence>
<keyword evidence="2" id="KW-1185">Reference proteome</keyword>
<dbReference type="CDD" id="cd10155">
    <property type="entry name" value="BsYrkD-like_DUF156"/>
    <property type="match status" value="1"/>
</dbReference>
<organism evidence="1 2">
    <name type="scientific">Alkalicoccus urumqiensis</name>
    <name type="common">Bacillus urumqiensis</name>
    <dbReference type="NCBI Taxonomy" id="1548213"/>
    <lineage>
        <taxon>Bacteria</taxon>
        <taxon>Bacillati</taxon>
        <taxon>Bacillota</taxon>
        <taxon>Bacilli</taxon>
        <taxon>Bacillales</taxon>
        <taxon>Bacillaceae</taxon>
        <taxon>Alkalicoccus</taxon>
    </lineage>
</organism>
<dbReference type="GO" id="GO:0046872">
    <property type="term" value="F:metal ion binding"/>
    <property type="evidence" value="ECO:0007669"/>
    <property type="project" value="InterPro"/>
</dbReference>
<reference evidence="1 2" key="1">
    <citation type="submission" date="2018-03" db="EMBL/GenBank/DDBJ databases">
        <title>Bacillus urumqiensis sp. nov., a moderately haloalkaliphilic bacterium isolated from a salt lake.</title>
        <authorList>
            <person name="Zhao B."/>
            <person name="Liao Z."/>
        </authorList>
    </citation>
    <scope>NUCLEOTIDE SEQUENCE [LARGE SCALE GENOMIC DNA]</scope>
    <source>
        <strain evidence="1 2">BZ-SZ-XJ18</strain>
    </source>
</reference>
<dbReference type="PANTHER" id="PTHR33677">
    <property type="entry name" value="TRANSCRIPTIONAL REPRESSOR FRMR-RELATED"/>
    <property type="match status" value="1"/>
</dbReference>
<evidence type="ECO:0000313" key="1">
    <source>
        <dbReference type="EMBL" id="PRO64824.1"/>
    </source>
</evidence>
<proteinExistence type="predicted"/>
<dbReference type="AlphaFoldDB" id="A0A2P6MEX8"/>
<gene>
    <name evidence="1" type="ORF">C6I21_13010</name>
</gene>
<dbReference type="GO" id="GO:0045892">
    <property type="term" value="P:negative regulation of DNA-templated transcription"/>
    <property type="evidence" value="ECO:0007669"/>
    <property type="project" value="UniProtKB-ARBA"/>
</dbReference>
<dbReference type="PANTHER" id="PTHR33677:SF5">
    <property type="entry name" value="TRANSCRIPTIONAL REPRESSOR FRMR"/>
    <property type="match status" value="1"/>
</dbReference>
<dbReference type="Proteomes" id="UP000243650">
    <property type="component" value="Unassembled WGS sequence"/>
</dbReference>
<dbReference type="GO" id="GO:0003677">
    <property type="term" value="F:DNA binding"/>
    <property type="evidence" value="ECO:0007669"/>
    <property type="project" value="InterPro"/>
</dbReference>
<dbReference type="Pfam" id="PF02583">
    <property type="entry name" value="Trns_repr_metal"/>
    <property type="match status" value="1"/>
</dbReference>
<accession>A0A2P6MEX8</accession>
<dbReference type="InterPro" id="IPR038390">
    <property type="entry name" value="Metal_Tscrpt_repr_sf"/>
</dbReference>
<protein>
    <submittedName>
        <fullName evidence="1">Cytoplasmic protein</fullName>
    </submittedName>
</protein>
<name>A0A2P6MEX8_ALKUR</name>
<dbReference type="Gene3D" id="1.20.58.1000">
    <property type="entry name" value="Metal-sensitive repressor, helix protomer"/>
    <property type="match status" value="1"/>
</dbReference>